<gene>
    <name evidence="2" type="ORF">FYJ35_04775</name>
</gene>
<evidence type="ECO:0000313" key="2">
    <source>
        <dbReference type="EMBL" id="MSS14360.1"/>
    </source>
</evidence>
<dbReference type="Pfam" id="PF25583">
    <property type="entry name" value="WCX"/>
    <property type="match status" value="1"/>
</dbReference>
<evidence type="ECO:0000259" key="1">
    <source>
        <dbReference type="Pfam" id="PF25583"/>
    </source>
</evidence>
<name>A0A6L5X2B8_9FIRM</name>
<sequence length="78" mass="8832">MVTLRCKNNAMRSVIDKFGDHIRVNIMDDEHFTAQVQVQTSQTFYGWVFTFAGEIEIMEPGSVQKEYLAMAKKASGQG</sequence>
<dbReference type="Proteomes" id="UP000481852">
    <property type="component" value="Unassembled WGS sequence"/>
</dbReference>
<accession>A0A6L5X2B8</accession>
<dbReference type="InterPro" id="IPR057727">
    <property type="entry name" value="WCX_dom"/>
</dbReference>
<keyword evidence="3" id="KW-1185">Reference proteome</keyword>
<feature type="domain" description="WCX" evidence="1">
    <location>
        <begin position="2"/>
        <end position="74"/>
    </location>
</feature>
<comment type="caution">
    <text evidence="2">The sequence shown here is derived from an EMBL/GenBank/DDBJ whole genome shotgun (WGS) entry which is preliminary data.</text>
</comment>
<dbReference type="EMBL" id="VULZ01000003">
    <property type="protein sequence ID" value="MSS14360.1"/>
    <property type="molecule type" value="Genomic_DNA"/>
</dbReference>
<reference evidence="2 3" key="1">
    <citation type="submission" date="2019-08" db="EMBL/GenBank/DDBJ databases">
        <title>In-depth cultivation of the pig gut microbiome towards novel bacterial diversity and tailored functional studies.</title>
        <authorList>
            <person name="Wylensek D."/>
            <person name="Hitch T.C.A."/>
            <person name="Clavel T."/>
        </authorList>
    </citation>
    <scope>NUCLEOTIDE SEQUENCE [LARGE SCALE GENOMIC DNA]</scope>
    <source>
        <strain evidence="2 3">Oil+RF-744-WCA-WT-11</strain>
    </source>
</reference>
<evidence type="ECO:0000313" key="3">
    <source>
        <dbReference type="Proteomes" id="UP000481852"/>
    </source>
</evidence>
<protein>
    <submittedName>
        <fullName evidence="2">WYL domain-containing protein</fullName>
    </submittedName>
</protein>
<dbReference type="AlphaFoldDB" id="A0A6L5X2B8"/>
<proteinExistence type="predicted"/>
<organism evidence="2 3">
    <name type="scientific">Porcincola intestinalis</name>
    <dbReference type="NCBI Taxonomy" id="2606632"/>
    <lineage>
        <taxon>Bacteria</taxon>
        <taxon>Bacillati</taxon>
        <taxon>Bacillota</taxon>
        <taxon>Clostridia</taxon>
        <taxon>Lachnospirales</taxon>
        <taxon>Lachnospiraceae</taxon>
        <taxon>Porcincola</taxon>
    </lineage>
</organism>